<dbReference type="STRING" id="1121331.SAMN02745248_02492"/>
<dbReference type="RefSeq" id="WP_072904394.1">
    <property type="nucleotide sequence ID" value="NZ_FRAD01000026.1"/>
</dbReference>
<keyword evidence="2" id="KW-1185">Reference proteome</keyword>
<evidence type="ECO:0000313" key="2">
    <source>
        <dbReference type="Proteomes" id="UP000183952"/>
    </source>
</evidence>
<dbReference type="Proteomes" id="UP000183952">
    <property type="component" value="Unassembled WGS sequence"/>
</dbReference>
<protein>
    <submittedName>
        <fullName evidence="1">Putative sporulation protein YyaC</fullName>
    </submittedName>
</protein>
<organism evidence="1 2">
    <name type="scientific">Hathewaya proteolytica DSM 3090</name>
    <dbReference type="NCBI Taxonomy" id="1121331"/>
    <lineage>
        <taxon>Bacteria</taxon>
        <taxon>Bacillati</taxon>
        <taxon>Bacillota</taxon>
        <taxon>Clostridia</taxon>
        <taxon>Eubacteriales</taxon>
        <taxon>Clostridiaceae</taxon>
        <taxon>Hathewaya</taxon>
    </lineage>
</organism>
<dbReference type="NCBIfam" id="TIGR02841">
    <property type="entry name" value="spore_YyaC"/>
    <property type="match status" value="1"/>
</dbReference>
<dbReference type="Pfam" id="PF06866">
    <property type="entry name" value="DUF1256"/>
    <property type="match status" value="1"/>
</dbReference>
<dbReference type="SUPFAM" id="SSF53163">
    <property type="entry name" value="HybD-like"/>
    <property type="match status" value="1"/>
</dbReference>
<dbReference type="InterPro" id="IPR023430">
    <property type="entry name" value="Pept_HybD-like_dom_sf"/>
</dbReference>
<dbReference type="EMBL" id="FRAD01000026">
    <property type="protein sequence ID" value="SHK41470.1"/>
    <property type="molecule type" value="Genomic_DNA"/>
</dbReference>
<accession>A0A1M6S9Y1</accession>
<name>A0A1M6S9Y1_9CLOT</name>
<gene>
    <name evidence="1" type="ORF">SAMN02745248_02492</name>
</gene>
<sequence>MAYLPNYLPNKKKILDYMTSYKSNKIKKYFNGSTIIVCVGSDLLVADSLGPVVGTLLKERNLPFPVFGTLNRPIEAQNYKKVLRHINEKYPNSTIIAIDACICKPEQVGHIFISTNPVRPGKGIGKQLPTIGNLSILAGVCPDDTEEPFINRKVRLSLVWKMAYTIAYIIEYCLEEYTKNCPDYISKEQEQFLYDS</sequence>
<reference evidence="1 2" key="1">
    <citation type="submission" date="2016-11" db="EMBL/GenBank/DDBJ databases">
        <authorList>
            <person name="Jaros S."/>
            <person name="Januszkiewicz K."/>
            <person name="Wedrychowicz H."/>
        </authorList>
    </citation>
    <scope>NUCLEOTIDE SEQUENCE [LARGE SCALE GENOMIC DNA]</scope>
    <source>
        <strain evidence="1 2">DSM 3090</strain>
    </source>
</reference>
<evidence type="ECO:0000313" key="1">
    <source>
        <dbReference type="EMBL" id="SHK41470.1"/>
    </source>
</evidence>
<proteinExistence type="predicted"/>
<dbReference type="OrthoDB" id="9815953at2"/>
<dbReference type="AlphaFoldDB" id="A0A1M6S9Y1"/>
<dbReference type="InterPro" id="IPR009665">
    <property type="entry name" value="YyaC"/>
</dbReference>